<dbReference type="InterPro" id="IPR038460">
    <property type="entry name" value="AcetylCoA_hyd_C_sf"/>
</dbReference>
<evidence type="ECO:0000313" key="6">
    <source>
        <dbReference type="EMBL" id="CAB5055473.1"/>
    </source>
</evidence>
<dbReference type="GO" id="GO:0006083">
    <property type="term" value="P:acetate metabolic process"/>
    <property type="evidence" value="ECO:0007669"/>
    <property type="project" value="InterPro"/>
</dbReference>
<evidence type="ECO:0000313" key="4">
    <source>
        <dbReference type="EMBL" id="CAB4769316.1"/>
    </source>
</evidence>
<dbReference type="SUPFAM" id="SSF100950">
    <property type="entry name" value="NagB/RpiA/CoA transferase-like"/>
    <property type="match status" value="2"/>
</dbReference>
<dbReference type="Gene3D" id="3.40.1080.10">
    <property type="entry name" value="Glutaconate Coenzyme A-transferase"/>
    <property type="match status" value="1"/>
</dbReference>
<feature type="domain" description="Acetyl-CoA hydrolase/transferase C-terminal" evidence="1">
    <location>
        <begin position="250"/>
        <end position="400"/>
    </location>
</feature>
<dbReference type="EMBL" id="CAEZZR010000031">
    <property type="protein sequence ID" value="CAB4769316.1"/>
    <property type="molecule type" value="Genomic_DNA"/>
</dbReference>
<organism evidence="2">
    <name type="scientific">freshwater metagenome</name>
    <dbReference type="NCBI Taxonomy" id="449393"/>
    <lineage>
        <taxon>unclassified sequences</taxon>
        <taxon>metagenomes</taxon>
        <taxon>ecological metagenomes</taxon>
    </lineage>
</organism>
<evidence type="ECO:0000313" key="5">
    <source>
        <dbReference type="EMBL" id="CAB4842060.1"/>
    </source>
</evidence>
<dbReference type="PANTHER" id="PTHR21432:SF20">
    <property type="entry name" value="ACETYL-COA HYDROLASE"/>
    <property type="match status" value="1"/>
</dbReference>
<proteinExistence type="predicted"/>
<sequence>MITPEQLTSILANLPSNPRIVSSGNFATPKTLLDIAEKAIPEFRLHMLNGQPGIPDREGITYETAFVGAGMRRHPRLNYIPTRLSLLPVLYRDHYRPDVVFLHASTPRFDTVSLGTEVNILPAAIEAARARDGIVIAQSNAQMPYTYGDAQIYENEIDYLIEVDEPLAIKPPTPLNEVAQEIGARIAAHIEDNSTLQLGIGAVPDAVLAGLSSRKGLRIWTEMFSDGVLDLHKAGILDDEILLTASFVFGSQELYDWLNLNRKVRMMRTERTNDPSQIARQAKMTSINGALEIDLFDQANASHVRGEIYSGFGGSTDFIVGSLHSRGGKSFMALPSWHAKANVSTIVPRLTSNVTSFQHSFVATENGIADCFGHSQSEQAQNIIEKAAHPSVRESLREKAREFGLLR</sequence>
<evidence type="ECO:0000313" key="2">
    <source>
        <dbReference type="EMBL" id="CAB4654670.1"/>
    </source>
</evidence>
<dbReference type="Gene3D" id="3.30.750.70">
    <property type="entry name" value="4-hydroxybutyrate coenzyme like domains"/>
    <property type="match status" value="1"/>
</dbReference>
<dbReference type="EMBL" id="CAFBRB010000073">
    <property type="protein sequence ID" value="CAB5075399.1"/>
    <property type="molecule type" value="Genomic_DNA"/>
</dbReference>
<dbReference type="EMBL" id="CAFAZX010000023">
    <property type="protein sequence ID" value="CAB4842060.1"/>
    <property type="molecule type" value="Genomic_DNA"/>
</dbReference>
<reference evidence="2" key="1">
    <citation type="submission" date="2020-05" db="EMBL/GenBank/DDBJ databases">
        <authorList>
            <person name="Chiriac C."/>
            <person name="Salcher M."/>
            <person name="Ghai R."/>
            <person name="Kavagutti S V."/>
        </authorList>
    </citation>
    <scope>NUCLEOTIDE SEQUENCE</scope>
</reference>
<dbReference type="GO" id="GO:0008775">
    <property type="term" value="F:acetate CoA-transferase activity"/>
    <property type="evidence" value="ECO:0007669"/>
    <property type="project" value="InterPro"/>
</dbReference>
<dbReference type="Pfam" id="PF13336">
    <property type="entry name" value="AcetylCoA_hyd_C"/>
    <property type="match status" value="1"/>
</dbReference>
<dbReference type="AlphaFoldDB" id="A0A6J6KY16"/>
<dbReference type="EMBL" id="CAEZYB010000083">
    <property type="protein sequence ID" value="CAB4707633.1"/>
    <property type="molecule type" value="Genomic_DNA"/>
</dbReference>
<dbReference type="EMBL" id="CAEZWO010000023">
    <property type="protein sequence ID" value="CAB4654670.1"/>
    <property type="molecule type" value="Genomic_DNA"/>
</dbReference>
<protein>
    <submittedName>
        <fullName evidence="2">Unannotated protein</fullName>
    </submittedName>
</protein>
<evidence type="ECO:0000313" key="3">
    <source>
        <dbReference type="EMBL" id="CAB4707633.1"/>
    </source>
</evidence>
<evidence type="ECO:0000259" key="1">
    <source>
        <dbReference type="Pfam" id="PF13336"/>
    </source>
</evidence>
<dbReference type="PANTHER" id="PTHR21432">
    <property type="entry name" value="ACETYL-COA HYDROLASE-RELATED"/>
    <property type="match status" value="1"/>
</dbReference>
<accession>A0A6J6KY16</accession>
<dbReference type="InterPro" id="IPR026888">
    <property type="entry name" value="AcetylCoA_hyd_C"/>
</dbReference>
<name>A0A6J6KY16_9ZZZZ</name>
<dbReference type="InterPro" id="IPR037171">
    <property type="entry name" value="NagB/RpiA_transferase-like"/>
</dbReference>
<dbReference type="Gene3D" id="3.40.1080.20">
    <property type="entry name" value="Acetyl-CoA hydrolase/transferase C-terminal domain"/>
    <property type="match status" value="1"/>
</dbReference>
<dbReference type="InterPro" id="IPR046433">
    <property type="entry name" value="ActCoA_hydro"/>
</dbReference>
<gene>
    <name evidence="2" type="ORF">UFOPK2254_00362</name>
    <name evidence="3" type="ORF">UFOPK2646_00794</name>
    <name evidence="4" type="ORF">UFOPK2907_00461</name>
    <name evidence="5" type="ORF">UFOPK3241_00581</name>
    <name evidence="6" type="ORF">UFOPK4265_01077</name>
    <name evidence="7" type="ORF">UFOPK4401_00767</name>
</gene>
<evidence type="ECO:0000313" key="7">
    <source>
        <dbReference type="EMBL" id="CAB5075399.1"/>
    </source>
</evidence>
<dbReference type="EMBL" id="CAFBQK010000155">
    <property type="protein sequence ID" value="CAB5055473.1"/>
    <property type="molecule type" value="Genomic_DNA"/>
</dbReference>